<comment type="caution">
    <text evidence="1">The sequence shown here is derived from an EMBL/GenBank/DDBJ whole genome shotgun (WGS) entry which is preliminary data.</text>
</comment>
<protein>
    <submittedName>
        <fullName evidence="1">Uncharacterized protein</fullName>
    </submittedName>
</protein>
<dbReference type="EMBL" id="BJYI01000007">
    <property type="protein sequence ID" value="GEN72164.1"/>
    <property type="molecule type" value="Genomic_DNA"/>
</dbReference>
<evidence type="ECO:0000313" key="1">
    <source>
        <dbReference type="EMBL" id="GEN72164.1"/>
    </source>
</evidence>
<proteinExistence type="predicted"/>
<dbReference type="RefSeq" id="WP_111960798.1">
    <property type="nucleotide sequence ID" value="NZ_BJYI01000007.1"/>
</dbReference>
<dbReference type="OrthoDB" id="5540856at2"/>
<dbReference type="Proteomes" id="UP000321150">
    <property type="component" value="Unassembled WGS sequence"/>
</dbReference>
<sequence length="583" mass="68511">MNIKPIIVKSYLESLTEERELNRIFPMLLTSLGFEILTKPTENKGLPEYGKDIVAVGKDNDGIKKRFYFELKGGNDRDINSVVLTKNDGIMMSLREAKYADFETTYKDFNTLPQKVVLVHNGELKANARKTFTGFISKEFPTNGGIEFDRWDIERLSLEFSNHLFGAYLLTDQNTTKLFNKVLINLNASNHISEDFIKLLDDLFSKNEWQGWNKKKREWILLFETLKLISFIIYTEAKDYNNLDIAKRYLTHLILKYWHWILKNKLENDKKIIAHFNNVLTFYLSILTEYFKRTLPLAKIQNGLSYENSGRYEQIGYTKRTFEYLEYLTFLLNIDFENPNVNKNTVKEILTSVINANSVSFRPLVDINSIPIVDILNLYLLLDDKQSAINYLKSVLSYIVNGKEKYGRLPDANNSYENVIRFTITGEKPVYYSDSTSPLLAVLLEYIAILDLEQEYKDIRKFVIDNKIDLGIFTPHHGINSTSTHLIENIEDDLEEQLFSNPRLNDGYQRDIKLFIDLHEEMNFEAFKLDFQKRIEEFQYEYRTDKAGYYFLKNLAHIYFQIPYFPDKWRSSKLLKKTENANI</sequence>
<organism evidence="1 2">
    <name type="scientific">Chryseobacterium lathyri</name>
    <dbReference type="NCBI Taxonomy" id="395933"/>
    <lineage>
        <taxon>Bacteria</taxon>
        <taxon>Pseudomonadati</taxon>
        <taxon>Bacteroidota</taxon>
        <taxon>Flavobacteriia</taxon>
        <taxon>Flavobacteriales</taxon>
        <taxon>Weeksellaceae</taxon>
        <taxon>Chryseobacterium group</taxon>
        <taxon>Chryseobacterium</taxon>
    </lineage>
</organism>
<accession>A0A511YAH2</accession>
<name>A0A511YAH2_9FLAO</name>
<dbReference type="AlphaFoldDB" id="A0A511YAH2"/>
<evidence type="ECO:0000313" key="2">
    <source>
        <dbReference type="Proteomes" id="UP000321150"/>
    </source>
</evidence>
<gene>
    <name evidence="1" type="ORF">CLA01_22360</name>
</gene>
<reference evidence="1 2" key="1">
    <citation type="submission" date="2019-07" db="EMBL/GenBank/DDBJ databases">
        <title>Whole genome shotgun sequence of Chryseobacterium lathyri NBRC 105250.</title>
        <authorList>
            <person name="Hosoyama A."/>
            <person name="Uohara A."/>
            <person name="Ohji S."/>
            <person name="Ichikawa N."/>
        </authorList>
    </citation>
    <scope>NUCLEOTIDE SEQUENCE [LARGE SCALE GENOMIC DNA]</scope>
    <source>
        <strain evidence="1 2">NBRC 105250</strain>
    </source>
</reference>